<evidence type="ECO:0000256" key="3">
    <source>
        <dbReference type="ARBA" id="ARBA00022692"/>
    </source>
</evidence>
<comment type="similarity">
    <text evidence="7">Belongs to the major facilitator superfamily. Sugar transporter (TC 2.A.1.1) family. Trehalose transporter subfamily.</text>
</comment>
<accession>A0A9N9MVP6</accession>
<dbReference type="InterPro" id="IPR005829">
    <property type="entry name" value="Sugar_transporter_CS"/>
</dbReference>
<keyword evidence="6" id="KW-0325">Glycoprotein</keyword>
<feature type="domain" description="Major facilitator superfamily (MFS) profile" evidence="9">
    <location>
        <begin position="17"/>
        <end position="442"/>
    </location>
</feature>
<keyword evidence="2" id="KW-1003">Cell membrane</keyword>
<dbReference type="PANTHER" id="PTHR48021">
    <property type="match status" value="1"/>
</dbReference>
<dbReference type="PROSITE" id="PS50850">
    <property type="entry name" value="MFS"/>
    <property type="match status" value="1"/>
</dbReference>
<feature type="transmembrane region" description="Helical" evidence="8">
    <location>
        <begin position="290"/>
        <end position="310"/>
    </location>
</feature>
<evidence type="ECO:0000256" key="6">
    <source>
        <dbReference type="ARBA" id="ARBA00023180"/>
    </source>
</evidence>
<dbReference type="Gene3D" id="1.20.1250.20">
    <property type="entry name" value="MFS general substrate transporter like domains"/>
    <property type="match status" value="1"/>
</dbReference>
<evidence type="ECO:0000313" key="10">
    <source>
        <dbReference type="EMBL" id="CAG9768122.1"/>
    </source>
</evidence>
<dbReference type="InterPro" id="IPR020846">
    <property type="entry name" value="MFS_dom"/>
</dbReference>
<evidence type="ECO:0000256" key="4">
    <source>
        <dbReference type="ARBA" id="ARBA00022989"/>
    </source>
</evidence>
<feature type="transmembrane region" description="Helical" evidence="8">
    <location>
        <begin position="386"/>
        <end position="406"/>
    </location>
</feature>
<feature type="transmembrane region" description="Helical" evidence="8">
    <location>
        <begin position="351"/>
        <end position="374"/>
    </location>
</feature>
<dbReference type="InterPro" id="IPR050549">
    <property type="entry name" value="MFS_Trehalose_Transporter"/>
</dbReference>
<evidence type="ECO:0000256" key="1">
    <source>
        <dbReference type="ARBA" id="ARBA00004651"/>
    </source>
</evidence>
<keyword evidence="11" id="KW-1185">Reference proteome</keyword>
<dbReference type="PANTHER" id="PTHR48021:SF46">
    <property type="entry name" value="MAJOR FACILITATOR SUPERFAMILY (MFS) PROFILE DOMAIN-CONTAINING PROTEIN"/>
    <property type="match status" value="1"/>
</dbReference>
<evidence type="ECO:0000256" key="2">
    <source>
        <dbReference type="ARBA" id="ARBA00022475"/>
    </source>
</evidence>
<keyword evidence="5 8" id="KW-0472">Membrane</keyword>
<keyword evidence="4 8" id="KW-1133">Transmembrane helix</keyword>
<feature type="transmembrane region" description="Helical" evidence="8">
    <location>
        <begin position="87"/>
        <end position="104"/>
    </location>
</feature>
<keyword evidence="3 8" id="KW-0812">Transmembrane</keyword>
<gene>
    <name evidence="10" type="ORF">CEUTPL_LOCUS8670</name>
</gene>
<feature type="transmembrane region" description="Helical" evidence="8">
    <location>
        <begin position="166"/>
        <end position="189"/>
    </location>
</feature>
<dbReference type="Proteomes" id="UP001152799">
    <property type="component" value="Chromosome 4"/>
</dbReference>
<evidence type="ECO:0000259" key="9">
    <source>
        <dbReference type="PROSITE" id="PS50850"/>
    </source>
</evidence>
<feature type="transmembrane region" description="Helical" evidence="8">
    <location>
        <begin position="252"/>
        <end position="278"/>
    </location>
</feature>
<comment type="subcellular location">
    <subcellularLocation>
        <location evidence="1">Cell membrane</location>
        <topology evidence="1">Multi-pass membrane protein</topology>
    </subcellularLocation>
</comment>
<dbReference type="GO" id="GO:0005886">
    <property type="term" value="C:plasma membrane"/>
    <property type="evidence" value="ECO:0007669"/>
    <property type="project" value="UniProtKB-SubCell"/>
</dbReference>
<dbReference type="GO" id="GO:0022857">
    <property type="term" value="F:transmembrane transporter activity"/>
    <property type="evidence" value="ECO:0007669"/>
    <property type="project" value="InterPro"/>
</dbReference>
<dbReference type="InterPro" id="IPR003663">
    <property type="entry name" value="Sugar/inositol_transpt"/>
</dbReference>
<dbReference type="EMBL" id="OU892280">
    <property type="protein sequence ID" value="CAG9768122.1"/>
    <property type="molecule type" value="Genomic_DNA"/>
</dbReference>
<organism evidence="10 11">
    <name type="scientific">Ceutorhynchus assimilis</name>
    <name type="common">cabbage seed weevil</name>
    <dbReference type="NCBI Taxonomy" id="467358"/>
    <lineage>
        <taxon>Eukaryota</taxon>
        <taxon>Metazoa</taxon>
        <taxon>Ecdysozoa</taxon>
        <taxon>Arthropoda</taxon>
        <taxon>Hexapoda</taxon>
        <taxon>Insecta</taxon>
        <taxon>Pterygota</taxon>
        <taxon>Neoptera</taxon>
        <taxon>Endopterygota</taxon>
        <taxon>Coleoptera</taxon>
        <taxon>Polyphaga</taxon>
        <taxon>Cucujiformia</taxon>
        <taxon>Curculionidae</taxon>
        <taxon>Ceutorhynchinae</taxon>
        <taxon>Ceutorhynchus</taxon>
    </lineage>
</organism>
<feature type="transmembrane region" description="Helical" evidence="8">
    <location>
        <begin position="59"/>
        <end position="78"/>
    </location>
</feature>
<feature type="transmembrane region" description="Helical" evidence="8">
    <location>
        <begin position="418"/>
        <end position="438"/>
    </location>
</feature>
<dbReference type="SUPFAM" id="SSF103473">
    <property type="entry name" value="MFS general substrate transporter"/>
    <property type="match status" value="1"/>
</dbReference>
<dbReference type="AlphaFoldDB" id="A0A9N9MVP6"/>
<protein>
    <recommendedName>
        <fullName evidence="9">Major facilitator superfamily (MFS) profile domain-containing protein</fullName>
    </recommendedName>
</protein>
<feature type="transmembrane region" description="Helical" evidence="8">
    <location>
        <begin position="140"/>
        <end position="160"/>
    </location>
</feature>
<dbReference type="FunFam" id="1.20.1250.20:FF:000055">
    <property type="entry name" value="Facilitated trehalose transporter Tret1-2 homolog"/>
    <property type="match status" value="1"/>
</dbReference>
<name>A0A9N9MVP6_9CUCU</name>
<dbReference type="OrthoDB" id="6133115at2759"/>
<reference evidence="10" key="1">
    <citation type="submission" date="2022-01" db="EMBL/GenBank/DDBJ databases">
        <authorList>
            <person name="King R."/>
        </authorList>
    </citation>
    <scope>NUCLEOTIDE SEQUENCE</scope>
</reference>
<evidence type="ECO:0000256" key="8">
    <source>
        <dbReference type="SAM" id="Phobius"/>
    </source>
</evidence>
<feature type="transmembrane region" description="Helical" evidence="8">
    <location>
        <begin position="110"/>
        <end position="133"/>
    </location>
</feature>
<dbReference type="PRINTS" id="PR00171">
    <property type="entry name" value="SUGRTRNSPORT"/>
</dbReference>
<feature type="transmembrane region" description="Helical" evidence="8">
    <location>
        <begin position="317"/>
        <end position="339"/>
    </location>
</feature>
<dbReference type="PROSITE" id="PS00216">
    <property type="entry name" value="SUGAR_TRANSPORT_1"/>
    <property type="match status" value="1"/>
</dbReference>
<sequence>MYKIFDMFKGTFPQVMAAFFATVGAISDGMQFGWSAPFLPILQSEDSPIRITDSDINWLESVYMIGGLAGLPITIYMVDKIGRQKTVLFASSSSFTAWVLIGIADNVNYLYVARFLTGLAADVAFVAGPMYVAEIADQKIRGFLAGVIFLMMLGGFLILYGVAPFVPFYVCSIIGGIIVGIQLIGVPFMPDSPYFLLAKGNYEKARRHLQKLRGYENVDKELDAIAVAVERQRTEKGGPQDLFLSKSNRKAVIIMTVLNIAQHFSGMTVILMNLHSILTAAGPVYVSSNVAGILFSSVMLLAGTITVFTIDLLGRRILLAFSSFFTGLSLLAIAIFFTLQKHGYAGPEVAWIPITAILVYAAVFKSGLGMIPIVMTAELFPAKVKAMGMALADLIYLMAGLASIQLYQNLARIYGIDVPFYIFAVATLATAVFSLTFIPETKGKTLEEIQYILKGEELPSVNKNNVELHSSQKIGFQNQAYC</sequence>
<dbReference type="InterPro" id="IPR005828">
    <property type="entry name" value="MFS_sugar_transport-like"/>
</dbReference>
<dbReference type="Pfam" id="PF00083">
    <property type="entry name" value="Sugar_tr"/>
    <property type="match status" value="1"/>
</dbReference>
<proteinExistence type="inferred from homology"/>
<dbReference type="InterPro" id="IPR036259">
    <property type="entry name" value="MFS_trans_sf"/>
</dbReference>
<evidence type="ECO:0000313" key="11">
    <source>
        <dbReference type="Proteomes" id="UP001152799"/>
    </source>
</evidence>
<evidence type="ECO:0000256" key="7">
    <source>
        <dbReference type="ARBA" id="ARBA00024348"/>
    </source>
</evidence>
<evidence type="ECO:0000256" key="5">
    <source>
        <dbReference type="ARBA" id="ARBA00023136"/>
    </source>
</evidence>